<dbReference type="InterPro" id="IPR001464">
    <property type="entry name" value="Annexin"/>
</dbReference>
<dbReference type="SUPFAM" id="SSF47874">
    <property type="entry name" value="Annexin"/>
    <property type="match status" value="1"/>
</dbReference>
<dbReference type="Proteomes" id="UP000657918">
    <property type="component" value="Unassembled WGS sequence"/>
</dbReference>
<dbReference type="GO" id="GO:0009408">
    <property type="term" value="P:response to heat"/>
    <property type="evidence" value="ECO:0007669"/>
    <property type="project" value="TreeGrafter"/>
</dbReference>
<proteinExistence type="inferred from homology"/>
<dbReference type="PANTHER" id="PTHR10502:SF204">
    <property type="entry name" value="ANNEXIN"/>
    <property type="match status" value="1"/>
</dbReference>
<accession>A0A835N9I7</accession>
<gene>
    <name evidence="4" type="ORF">SADUNF_Sadunf01G0021700</name>
</gene>
<comment type="domain">
    <text evidence="3">A pair of annexin repeats may form one binding site for calcium and phospholipid.</text>
</comment>
<comment type="similarity">
    <text evidence="3">Belongs to the annexin family.</text>
</comment>
<reference evidence="4 5" key="1">
    <citation type="submission" date="2020-10" db="EMBL/GenBank/DDBJ databases">
        <title>Plant Genome Project.</title>
        <authorList>
            <person name="Zhang R.-G."/>
        </authorList>
    </citation>
    <scope>NUCLEOTIDE SEQUENCE [LARGE SCALE GENOMIC DNA]</scope>
    <source>
        <strain evidence="4">FAFU-HL-1</strain>
        <tissue evidence="4">Leaf</tissue>
    </source>
</reference>
<dbReference type="SMART" id="SM00335">
    <property type="entry name" value="ANX"/>
    <property type="match status" value="1"/>
</dbReference>
<sequence length="136" mass="15925">MATFKRYRDDHGNSITKIHSKNPIYIACKNELLLLAKKIVYIYEPAEEFKTALRTAIRCIYNHRKLYEKILPNSIRKFGTDEKKLTRVIVTREEKNLNDIKELYYKRNSVPLDQAVAKDTSGHHKAFLLSLLGKED</sequence>
<dbReference type="GO" id="GO:0005509">
    <property type="term" value="F:calcium ion binding"/>
    <property type="evidence" value="ECO:0007669"/>
    <property type="project" value="InterPro"/>
</dbReference>
<dbReference type="PROSITE" id="PS00223">
    <property type="entry name" value="ANNEXIN_1"/>
    <property type="match status" value="1"/>
</dbReference>
<keyword evidence="3" id="KW-0106">Calcium</keyword>
<dbReference type="PROSITE" id="PS51897">
    <property type="entry name" value="ANNEXIN_2"/>
    <property type="match status" value="1"/>
</dbReference>
<dbReference type="PANTHER" id="PTHR10502">
    <property type="entry name" value="ANNEXIN"/>
    <property type="match status" value="1"/>
</dbReference>
<dbReference type="InterPro" id="IPR018252">
    <property type="entry name" value="Annexin_repeat_CS"/>
</dbReference>
<keyword evidence="3" id="KW-0111">Calcium/phospholipid-binding</keyword>
<dbReference type="GO" id="GO:0005544">
    <property type="term" value="F:calcium-dependent phospholipid binding"/>
    <property type="evidence" value="ECO:0007669"/>
    <property type="project" value="UniProtKB-KW"/>
</dbReference>
<evidence type="ECO:0000313" key="4">
    <source>
        <dbReference type="EMBL" id="KAF9688762.1"/>
    </source>
</evidence>
<dbReference type="GO" id="GO:0009414">
    <property type="term" value="P:response to water deprivation"/>
    <property type="evidence" value="ECO:0007669"/>
    <property type="project" value="TreeGrafter"/>
</dbReference>
<evidence type="ECO:0000256" key="1">
    <source>
        <dbReference type="ARBA" id="ARBA00022737"/>
    </source>
</evidence>
<protein>
    <recommendedName>
        <fullName evidence="3">Annexin</fullName>
    </recommendedName>
</protein>
<evidence type="ECO:0000256" key="2">
    <source>
        <dbReference type="ARBA" id="ARBA00023216"/>
    </source>
</evidence>
<keyword evidence="2 3" id="KW-0041">Annexin</keyword>
<keyword evidence="1 3" id="KW-0677">Repeat</keyword>
<dbReference type="OrthoDB" id="37886at2759"/>
<dbReference type="FunFam" id="1.10.220.10:FF:000001">
    <property type="entry name" value="Annexin"/>
    <property type="match status" value="1"/>
</dbReference>
<dbReference type="GO" id="GO:0001786">
    <property type="term" value="F:phosphatidylserine binding"/>
    <property type="evidence" value="ECO:0007669"/>
    <property type="project" value="TreeGrafter"/>
</dbReference>
<dbReference type="GO" id="GO:0009409">
    <property type="term" value="P:response to cold"/>
    <property type="evidence" value="ECO:0007669"/>
    <property type="project" value="TreeGrafter"/>
</dbReference>
<dbReference type="InterPro" id="IPR037104">
    <property type="entry name" value="Annexin_sf"/>
</dbReference>
<dbReference type="Pfam" id="PF00191">
    <property type="entry name" value="Annexin"/>
    <property type="match status" value="1"/>
</dbReference>
<comment type="caution">
    <text evidence="4">The sequence shown here is derived from an EMBL/GenBank/DDBJ whole genome shotgun (WGS) entry which is preliminary data.</text>
</comment>
<dbReference type="GO" id="GO:0009651">
    <property type="term" value="P:response to salt stress"/>
    <property type="evidence" value="ECO:0007669"/>
    <property type="project" value="TreeGrafter"/>
</dbReference>
<evidence type="ECO:0000256" key="3">
    <source>
        <dbReference type="RuleBase" id="RU003540"/>
    </source>
</evidence>
<dbReference type="EMBL" id="JADGMS010000001">
    <property type="protein sequence ID" value="KAF9688762.1"/>
    <property type="molecule type" value="Genomic_DNA"/>
</dbReference>
<dbReference type="GO" id="GO:0005886">
    <property type="term" value="C:plasma membrane"/>
    <property type="evidence" value="ECO:0007669"/>
    <property type="project" value="TreeGrafter"/>
</dbReference>
<dbReference type="GO" id="GO:0005737">
    <property type="term" value="C:cytoplasm"/>
    <property type="evidence" value="ECO:0007669"/>
    <property type="project" value="TreeGrafter"/>
</dbReference>
<dbReference type="AlphaFoldDB" id="A0A835N9I7"/>
<dbReference type="InterPro" id="IPR018502">
    <property type="entry name" value="Annexin_repeat"/>
</dbReference>
<evidence type="ECO:0000313" key="5">
    <source>
        <dbReference type="Proteomes" id="UP000657918"/>
    </source>
</evidence>
<dbReference type="Gene3D" id="1.10.220.10">
    <property type="entry name" value="Annexin"/>
    <property type="match status" value="1"/>
</dbReference>
<keyword evidence="5" id="KW-1185">Reference proteome</keyword>
<dbReference type="PRINTS" id="PR00196">
    <property type="entry name" value="ANNEXIN"/>
</dbReference>
<organism evidence="4 5">
    <name type="scientific">Salix dunnii</name>
    <dbReference type="NCBI Taxonomy" id="1413687"/>
    <lineage>
        <taxon>Eukaryota</taxon>
        <taxon>Viridiplantae</taxon>
        <taxon>Streptophyta</taxon>
        <taxon>Embryophyta</taxon>
        <taxon>Tracheophyta</taxon>
        <taxon>Spermatophyta</taxon>
        <taxon>Magnoliopsida</taxon>
        <taxon>eudicotyledons</taxon>
        <taxon>Gunneridae</taxon>
        <taxon>Pentapetalae</taxon>
        <taxon>rosids</taxon>
        <taxon>fabids</taxon>
        <taxon>Malpighiales</taxon>
        <taxon>Salicaceae</taxon>
        <taxon>Saliceae</taxon>
        <taxon>Salix</taxon>
    </lineage>
</organism>
<name>A0A835N9I7_9ROSI</name>